<evidence type="ECO:0000313" key="1">
    <source>
        <dbReference type="EMBL" id="SEH78900.1"/>
    </source>
</evidence>
<dbReference type="KEGG" id="agl:PYTT_0757"/>
<dbReference type="EMBL" id="LT629973">
    <property type="protein sequence ID" value="SEH78900.1"/>
    <property type="molecule type" value="Genomic_DNA"/>
</dbReference>
<sequence>MLLSRLIVPAGYIETVVDDVLARVAVKVQTSNATFEIHLFDPASRQSFPIDIDPLHREFTRLEPHITPEMFWNVARIQCVEFKKGTQHCVVGQATHSRTFGHYGALKSMTITVPFTIDMAQNPPKEHFLEQPRGALSIQPGTITIEDEAPPLVPMESIPAAWVRESFTGKEYGQALVDAQKKEDAAWDKLKQEIETVGDDLVAEFDIRRRFFEEHPDFGTDSNAGWFPDWFLLYPEAANDPNLDPSMKRELVLKDLVLKYEEIYRNNALSGSVRDRFLYACWPVHRDEALAKKCWQERDAFVKDLFLKRSNSLAGALHDFSMTKMWSELTNLPLSRFKAGSSPAAGEYYHPYYEWKEPDGNTRKLQWDNVAAGLVLSEADSGRWIKIFTRTPDGWKSFTVPQE</sequence>
<dbReference type="Proteomes" id="UP000176204">
    <property type="component" value="Chromosome I"/>
</dbReference>
<keyword evidence="2" id="KW-1185">Reference proteome</keyword>
<name>A0A1H6L3X3_9BACT</name>
<reference evidence="2" key="1">
    <citation type="submission" date="2016-09" db="EMBL/GenBank/DDBJ databases">
        <authorList>
            <person name="Koehorst J."/>
        </authorList>
    </citation>
    <scope>NUCLEOTIDE SEQUENCE [LARGE SCALE GENOMIC DNA]</scope>
</reference>
<organism evidence="1 2">
    <name type="scientific">Akkermansia glycaniphila</name>
    <dbReference type="NCBI Taxonomy" id="1679444"/>
    <lineage>
        <taxon>Bacteria</taxon>
        <taxon>Pseudomonadati</taxon>
        <taxon>Verrucomicrobiota</taxon>
        <taxon>Verrucomicrobiia</taxon>
        <taxon>Verrucomicrobiales</taxon>
        <taxon>Akkermansiaceae</taxon>
        <taxon>Akkermansia</taxon>
    </lineage>
</organism>
<evidence type="ECO:0000313" key="2">
    <source>
        <dbReference type="Proteomes" id="UP000176204"/>
    </source>
</evidence>
<dbReference type="AlphaFoldDB" id="A0A1H6L3X3"/>
<gene>
    <name evidence="1" type="ORF">PYTT_0757</name>
</gene>
<accession>A0A1H6L3X3</accession>
<proteinExistence type="predicted"/>
<protein>
    <submittedName>
        <fullName evidence="1">Uncharacterized protein</fullName>
    </submittedName>
</protein>